<dbReference type="RefSeq" id="WP_165602859.1">
    <property type="nucleotide sequence ID" value="NZ_CAWMQZ010000036.1"/>
</dbReference>
<dbReference type="STRING" id="286156.Ppb6_01226"/>
<evidence type="ECO:0000313" key="2">
    <source>
        <dbReference type="Proteomes" id="UP000093476"/>
    </source>
</evidence>
<proteinExistence type="predicted"/>
<comment type="caution">
    <text evidence="1">The sequence shown here is derived from an EMBL/GenBank/DDBJ whole genome shotgun (WGS) entry which is preliminary data.</text>
</comment>
<reference evidence="1 2" key="1">
    <citation type="submission" date="2015-12" db="EMBL/GenBank/DDBJ databases">
        <title>Genome comparisons provide insights into the role of secondary metabolites in the pathogenic phase of the Photorhabdus life cycle.</title>
        <authorList>
            <person name="Tobias N.J."/>
            <person name="Mishra B."/>
            <person name="Gupta D.K."/>
            <person name="Thines M."/>
            <person name="Stinear T.P."/>
            <person name="Bode H.B."/>
        </authorList>
    </citation>
    <scope>NUCLEOTIDE SEQUENCE [LARGE SCALE GENOMIC DNA]</scope>
    <source>
        <strain evidence="1 2">PB68.1</strain>
    </source>
</reference>
<organism evidence="1 2">
    <name type="scientific">Photorhabdus australis subsp. thailandensis</name>
    <dbReference type="NCBI Taxonomy" id="2805096"/>
    <lineage>
        <taxon>Bacteria</taxon>
        <taxon>Pseudomonadati</taxon>
        <taxon>Pseudomonadota</taxon>
        <taxon>Gammaproteobacteria</taxon>
        <taxon>Enterobacterales</taxon>
        <taxon>Morganellaceae</taxon>
        <taxon>Photorhabdus</taxon>
    </lineage>
</organism>
<keyword evidence="2" id="KW-1185">Reference proteome</keyword>
<dbReference type="EMBL" id="LOMY01000036">
    <property type="protein sequence ID" value="OCQ53600.1"/>
    <property type="molecule type" value="Genomic_DNA"/>
</dbReference>
<evidence type="ECO:0000313" key="1">
    <source>
        <dbReference type="EMBL" id="OCQ53600.1"/>
    </source>
</evidence>
<dbReference type="Proteomes" id="UP000093476">
    <property type="component" value="Unassembled WGS sequence"/>
</dbReference>
<accession>A0A1C0U6N3</accession>
<name>A0A1C0U6N3_9GAMM</name>
<gene>
    <name evidence="1" type="ORF">Ppb6_01226</name>
</gene>
<sequence>MNVEFINELRATLKRDRQSAIRFRHDAWLRKHCIQQALLKRAIIREFKATC</sequence>
<dbReference type="AlphaFoldDB" id="A0A1C0U6N3"/>
<protein>
    <submittedName>
        <fullName evidence="1">Uncharacterized protein</fullName>
    </submittedName>
</protein>